<keyword evidence="2" id="KW-0805">Transcription regulation</keyword>
<feature type="domain" description="Zn(2)-C6 fungal-type" evidence="7">
    <location>
        <begin position="133"/>
        <end position="164"/>
    </location>
</feature>
<sequence>MQNPYYHQSASQGHQSTAYDSSSLPSVAPQQGTFQQGGASILSAPLSRPSSGLKMAHLLQPPAPQMATAPISTSPYSRSYDSGSGSPAERSSGLDAPSLNGSVPESAGFMSGQMTSAGQQQKRAYRQRRKDPSCDACRERKVKCDASESTSCTECSNRKVRCQFTKETNRRMSSIKQVQDLEKQLTTTKQQLHQLRSGMLRADNLMDIDFDAAGQPVLRLPDIGYRPPRRARPTMTQDLSDVRANMRDYGRGIMKVPPPYRQQGPESLLPTDSPALPPKNVADHLLAQFYACVHSVYPIIHWPTFVGEYEKVYQAGSLRGVPRGWAAVLFGVFSCGSLHTLEPNKVRDGKEYLKVSLGVSDVWQDEFSLDQARATLLVAIFLYEVNSKSASWVWLSSSVRMAQEMGLHLESGPWLALEGEMRKRVWWGIYAWDRLISLEMGKPLLINDQDCDVDLPCPIDEQFISEGGTLPESGQSTPLLATIHVVRSIGQLTKTLRSPVITPATLETFERHFSACLATFPVHYLPKSDQPLDPRSLAPIIHLQNARLFLHRHNISPLCPPEVRYPAIQFCLEIALDTARLLSRCMHLPADIQQGYQVSNTGDWRPLLASSASTMLCVHVWRCILMLLFREEYSAALVCVQASAAIGGSRSVNNACGRYIAFFLRLLLDRLRRPEVVVLDRDEEMLAYVSGDMQSSTEESWIWQGSETGSQLPTVSPRSSNTPPFGGNATQGLREDSVSGERDPEWEGWDWVQRTVEYLVNEKEQRQRTYDRNDMQTLPRSMETRSDPPSVGSETTSSSSTPQQPRSSASNSRMTIASII</sequence>
<evidence type="ECO:0000256" key="3">
    <source>
        <dbReference type="ARBA" id="ARBA00023125"/>
    </source>
</evidence>
<feature type="region of interest" description="Disordered" evidence="6">
    <location>
        <begin position="764"/>
        <end position="820"/>
    </location>
</feature>
<proteinExistence type="predicted"/>
<dbReference type="STRING" id="264951.A0A443HW64"/>
<reference evidence="8 9" key="1">
    <citation type="journal article" date="2018" name="Front. Microbiol.">
        <title>Genomic and genetic insights into a cosmopolitan fungus, Paecilomyces variotii (Eurotiales).</title>
        <authorList>
            <person name="Urquhart A.S."/>
            <person name="Mondo S.J."/>
            <person name="Makela M.R."/>
            <person name="Hane J.K."/>
            <person name="Wiebenga A."/>
            <person name="He G."/>
            <person name="Mihaltcheva S."/>
            <person name="Pangilinan J."/>
            <person name="Lipzen A."/>
            <person name="Barry K."/>
            <person name="de Vries R.P."/>
            <person name="Grigoriev I.V."/>
            <person name="Idnurm A."/>
        </authorList>
    </citation>
    <scope>NUCLEOTIDE SEQUENCE [LARGE SCALE GENOMIC DNA]</scope>
    <source>
        <strain evidence="8 9">CBS 101075</strain>
    </source>
</reference>
<keyword evidence="9" id="KW-1185">Reference proteome</keyword>
<dbReference type="InterPro" id="IPR050987">
    <property type="entry name" value="AtrR-like"/>
</dbReference>
<dbReference type="GO" id="GO:0000981">
    <property type="term" value="F:DNA-binding transcription factor activity, RNA polymerase II-specific"/>
    <property type="evidence" value="ECO:0007669"/>
    <property type="project" value="InterPro"/>
</dbReference>
<feature type="compositionally biased region" description="Polar residues" evidence="6">
    <location>
        <begin position="1"/>
        <end position="38"/>
    </location>
</feature>
<name>A0A443HW64_BYSSP</name>
<feature type="region of interest" description="Disordered" evidence="6">
    <location>
        <begin position="1"/>
        <end position="140"/>
    </location>
</feature>
<evidence type="ECO:0000256" key="2">
    <source>
        <dbReference type="ARBA" id="ARBA00023015"/>
    </source>
</evidence>
<feature type="compositionally biased region" description="Polar residues" evidence="6">
    <location>
        <begin position="811"/>
        <end position="820"/>
    </location>
</feature>
<dbReference type="InterPro" id="IPR001138">
    <property type="entry name" value="Zn2Cys6_DnaBD"/>
</dbReference>
<keyword evidence="5" id="KW-0539">Nucleus</keyword>
<dbReference type="RefSeq" id="XP_028485619.1">
    <property type="nucleotide sequence ID" value="XM_028627923.1"/>
</dbReference>
<dbReference type="EMBL" id="RCNU01000004">
    <property type="protein sequence ID" value="RWQ95974.1"/>
    <property type="molecule type" value="Genomic_DNA"/>
</dbReference>
<dbReference type="PROSITE" id="PS00463">
    <property type="entry name" value="ZN2_CY6_FUNGAL_1"/>
    <property type="match status" value="1"/>
</dbReference>
<dbReference type="Gene3D" id="4.10.240.10">
    <property type="entry name" value="Zn(2)-C6 fungal-type DNA-binding domain"/>
    <property type="match status" value="1"/>
</dbReference>
<evidence type="ECO:0000256" key="4">
    <source>
        <dbReference type="ARBA" id="ARBA00023163"/>
    </source>
</evidence>
<dbReference type="AlphaFoldDB" id="A0A443HW64"/>
<dbReference type="Proteomes" id="UP000283841">
    <property type="component" value="Unassembled WGS sequence"/>
</dbReference>
<dbReference type="VEuPathDB" id="FungiDB:C8Q69DRAFT_401390"/>
<keyword evidence="4" id="KW-0804">Transcription</keyword>
<dbReference type="PROSITE" id="PS50048">
    <property type="entry name" value="ZN2_CY6_FUNGAL_2"/>
    <property type="match status" value="1"/>
</dbReference>
<dbReference type="CDD" id="cd00067">
    <property type="entry name" value="GAL4"/>
    <property type="match status" value="1"/>
</dbReference>
<feature type="compositionally biased region" description="Basic and acidic residues" evidence="6">
    <location>
        <begin position="130"/>
        <end position="140"/>
    </location>
</feature>
<feature type="compositionally biased region" description="Polar residues" evidence="6">
    <location>
        <begin position="706"/>
        <end position="731"/>
    </location>
</feature>
<dbReference type="PANTHER" id="PTHR46910">
    <property type="entry name" value="TRANSCRIPTION FACTOR PDR1"/>
    <property type="match status" value="1"/>
</dbReference>
<dbReference type="Pfam" id="PF04082">
    <property type="entry name" value="Fungal_trans"/>
    <property type="match status" value="1"/>
</dbReference>
<dbReference type="GeneID" id="39597200"/>
<dbReference type="InterPro" id="IPR007219">
    <property type="entry name" value="XnlR_reg_dom"/>
</dbReference>
<evidence type="ECO:0000259" key="7">
    <source>
        <dbReference type="PROSITE" id="PS50048"/>
    </source>
</evidence>
<dbReference type="Pfam" id="PF00172">
    <property type="entry name" value="Zn_clus"/>
    <property type="match status" value="1"/>
</dbReference>
<keyword evidence="1" id="KW-0479">Metal-binding</keyword>
<feature type="compositionally biased region" description="Basic and acidic residues" evidence="6">
    <location>
        <begin position="733"/>
        <end position="745"/>
    </location>
</feature>
<accession>A0A443HW64</accession>
<feature type="region of interest" description="Disordered" evidence="6">
    <location>
        <begin position="706"/>
        <end position="745"/>
    </location>
</feature>
<gene>
    <name evidence="8" type="ORF">C8Q69DRAFT_401390</name>
</gene>
<evidence type="ECO:0000256" key="5">
    <source>
        <dbReference type="ARBA" id="ARBA00023242"/>
    </source>
</evidence>
<dbReference type="GO" id="GO:0006351">
    <property type="term" value="P:DNA-templated transcription"/>
    <property type="evidence" value="ECO:0007669"/>
    <property type="project" value="InterPro"/>
</dbReference>
<dbReference type="CDD" id="cd12148">
    <property type="entry name" value="fungal_TF_MHR"/>
    <property type="match status" value="1"/>
</dbReference>
<keyword evidence="3" id="KW-0238">DNA-binding</keyword>
<comment type="caution">
    <text evidence="8">The sequence shown here is derived from an EMBL/GenBank/DDBJ whole genome shotgun (WGS) entry which is preliminary data.</text>
</comment>
<evidence type="ECO:0000313" key="8">
    <source>
        <dbReference type="EMBL" id="RWQ95974.1"/>
    </source>
</evidence>
<dbReference type="GO" id="GO:0008270">
    <property type="term" value="F:zinc ion binding"/>
    <property type="evidence" value="ECO:0007669"/>
    <property type="project" value="InterPro"/>
</dbReference>
<dbReference type="SUPFAM" id="SSF57701">
    <property type="entry name" value="Zn2/Cys6 DNA-binding domain"/>
    <property type="match status" value="1"/>
</dbReference>
<protein>
    <submittedName>
        <fullName evidence="8">C6 transcription factor</fullName>
    </submittedName>
</protein>
<evidence type="ECO:0000256" key="6">
    <source>
        <dbReference type="SAM" id="MobiDB-lite"/>
    </source>
</evidence>
<evidence type="ECO:0000256" key="1">
    <source>
        <dbReference type="ARBA" id="ARBA00022723"/>
    </source>
</evidence>
<evidence type="ECO:0000313" key="9">
    <source>
        <dbReference type="Proteomes" id="UP000283841"/>
    </source>
</evidence>
<dbReference type="GO" id="GO:0003677">
    <property type="term" value="F:DNA binding"/>
    <property type="evidence" value="ECO:0007669"/>
    <property type="project" value="UniProtKB-KW"/>
</dbReference>
<feature type="compositionally biased region" description="Polar residues" evidence="6">
    <location>
        <begin position="70"/>
        <end position="85"/>
    </location>
</feature>
<dbReference type="InterPro" id="IPR036864">
    <property type="entry name" value="Zn2-C6_fun-type_DNA-bd_sf"/>
</dbReference>
<feature type="compositionally biased region" description="Low complexity" evidence="6">
    <location>
        <begin position="788"/>
        <end position="810"/>
    </location>
</feature>
<dbReference type="SMART" id="SM00066">
    <property type="entry name" value="GAL4"/>
    <property type="match status" value="1"/>
</dbReference>
<dbReference type="SMART" id="SM00906">
    <property type="entry name" value="Fungal_trans"/>
    <property type="match status" value="1"/>
</dbReference>
<feature type="compositionally biased region" description="Basic and acidic residues" evidence="6">
    <location>
        <begin position="764"/>
        <end position="774"/>
    </location>
</feature>
<organism evidence="8 9">
    <name type="scientific">Byssochlamys spectabilis</name>
    <name type="common">Paecilomyces variotii</name>
    <dbReference type="NCBI Taxonomy" id="264951"/>
    <lineage>
        <taxon>Eukaryota</taxon>
        <taxon>Fungi</taxon>
        <taxon>Dikarya</taxon>
        <taxon>Ascomycota</taxon>
        <taxon>Pezizomycotina</taxon>
        <taxon>Eurotiomycetes</taxon>
        <taxon>Eurotiomycetidae</taxon>
        <taxon>Eurotiales</taxon>
        <taxon>Thermoascaceae</taxon>
        <taxon>Paecilomyces</taxon>
    </lineage>
</organism>
<dbReference type="PANTHER" id="PTHR46910:SF1">
    <property type="entry name" value="MISCELLANEOUS ZN(II)2CYS6 TRANSCRIPTION FACTOR (EUROFUNG)-RELATED"/>
    <property type="match status" value="1"/>
</dbReference>